<organism evidence="2 3">
    <name type="scientific">Thelephora terrestris</name>
    <dbReference type="NCBI Taxonomy" id="56493"/>
    <lineage>
        <taxon>Eukaryota</taxon>
        <taxon>Fungi</taxon>
        <taxon>Dikarya</taxon>
        <taxon>Basidiomycota</taxon>
        <taxon>Agaricomycotina</taxon>
        <taxon>Agaricomycetes</taxon>
        <taxon>Thelephorales</taxon>
        <taxon>Thelephoraceae</taxon>
        <taxon>Thelephora</taxon>
    </lineage>
</organism>
<keyword evidence="3" id="KW-1185">Reference proteome</keyword>
<dbReference type="EMBL" id="WIUZ02000006">
    <property type="protein sequence ID" value="KAF9786435.1"/>
    <property type="molecule type" value="Genomic_DNA"/>
</dbReference>
<feature type="transmembrane region" description="Helical" evidence="1">
    <location>
        <begin position="157"/>
        <end position="176"/>
    </location>
</feature>
<comment type="caution">
    <text evidence="2">The sequence shown here is derived from an EMBL/GenBank/DDBJ whole genome shotgun (WGS) entry which is preliminary data.</text>
</comment>
<sequence length="301" mass="33815">MTVVKRSLRIFALPLAKQIVTNTSTGAGQGRAALNTYYHFVTAPLSDVEQGSPSLISRLTDMATRTWVGWGKTAQGTWKNRVFNYGERLIDRLDFEELALKSLDPSLGPKITSPRTVGKDVQQPQIPLIYPQHIITSPLLNLQTLVDKRAPRHKRGAWFWLLVSPLTAPFMLIPIIPNLPFFFCIWRSWHHFRAYKGSEYLQDLLARGAISPQSDRQLDEIYFSSSEATTVKAPRVATPETREPEASDDNAMLLSVSDVTKIQQTFKLPKPFVADLLRALAQTSLRIDKSREEAAALGKKS</sequence>
<dbReference type="InterPro" id="IPR018786">
    <property type="entry name" value="Mit_KHE1"/>
</dbReference>
<dbReference type="Proteomes" id="UP000736335">
    <property type="component" value="Unassembled WGS sequence"/>
</dbReference>
<dbReference type="GO" id="GO:0006813">
    <property type="term" value="P:potassium ion transport"/>
    <property type="evidence" value="ECO:0007669"/>
    <property type="project" value="TreeGrafter"/>
</dbReference>
<evidence type="ECO:0000313" key="3">
    <source>
        <dbReference type="Proteomes" id="UP000736335"/>
    </source>
</evidence>
<keyword evidence="1" id="KW-0812">Transmembrane</keyword>
<protein>
    <submittedName>
        <fullName evidence="2">Mitochondrial K+-H+ exchange-related-domain-containing protein</fullName>
    </submittedName>
</protein>
<dbReference type="OrthoDB" id="5562676at2759"/>
<evidence type="ECO:0000313" key="2">
    <source>
        <dbReference type="EMBL" id="KAF9786435.1"/>
    </source>
</evidence>
<dbReference type="GO" id="GO:0005743">
    <property type="term" value="C:mitochondrial inner membrane"/>
    <property type="evidence" value="ECO:0007669"/>
    <property type="project" value="TreeGrafter"/>
</dbReference>
<keyword evidence="1" id="KW-0472">Membrane</keyword>
<proteinExistence type="predicted"/>
<gene>
    <name evidence="2" type="ORF">BJ322DRAFT_1004902</name>
</gene>
<evidence type="ECO:0000256" key="1">
    <source>
        <dbReference type="SAM" id="Phobius"/>
    </source>
</evidence>
<name>A0A9P6HGU2_9AGAM</name>
<dbReference type="AlphaFoldDB" id="A0A9P6HGU2"/>
<dbReference type="Pfam" id="PF10173">
    <property type="entry name" value="Mit_KHE1"/>
    <property type="match status" value="1"/>
</dbReference>
<dbReference type="GO" id="GO:1902600">
    <property type="term" value="P:proton transmembrane transport"/>
    <property type="evidence" value="ECO:0007669"/>
    <property type="project" value="TreeGrafter"/>
</dbReference>
<dbReference type="PANTHER" id="PTHR28062">
    <property type="entry name" value="K+-H+ EXCHANGE-LIKE PROTEIN"/>
    <property type="match status" value="1"/>
</dbReference>
<accession>A0A9P6HGU2</accession>
<dbReference type="PANTHER" id="PTHR28062:SF1">
    <property type="entry name" value="TRANSMEMBRANE PROTEIN"/>
    <property type="match status" value="1"/>
</dbReference>
<reference evidence="2" key="1">
    <citation type="journal article" date="2020" name="Nat. Commun.">
        <title>Large-scale genome sequencing of mycorrhizal fungi provides insights into the early evolution of symbiotic traits.</title>
        <authorList>
            <person name="Miyauchi S."/>
            <person name="Kiss E."/>
            <person name="Kuo A."/>
            <person name="Drula E."/>
            <person name="Kohler A."/>
            <person name="Sanchez-Garcia M."/>
            <person name="Morin E."/>
            <person name="Andreopoulos B."/>
            <person name="Barry K.W."/>
            <person name="Bonito G."/>
            <person name="Buee M."/>
            <person name="Carver A."/>
            <person name="Chen C."/>
            <person name="Cichocki N."/>
            <person name="Clum A."/>
            <person name="Culley D."/>
            <person name="Crous P.W."/>
            <person name="Fauchery L."/>
            <person name="Girlanda M."/>
            <person name="Hayes R.D."/>
            <person name="Keri Z."/>
            <person name="LaButti K."/>
            <person name="Lipzen A."/>
            <person name="Lombard V."/>
            <person name="Magnuson J."/>
            <person name="Maillard F."/>
            <person name="Murat C."/>
            <person name="Nolan M."/>
            <person name="Ohm R.A."/>
            <person name="Pangilinan J."/>
            <person name="Pereira M.F."/>
            <person name="Perotto S."/>
            <person name="Peter M."/>
            <person name="Pfister S."/>
            <person name="Riley R."/>
            <person name="Sitrit Y."/>
            <person name="Stielow J.B."/>
            <person name="Szollosi G."/>
            <person name="Zifcakova L."/>
            <person name="Stursova M."/>
            <person name="Spatafora J.W."/>
            <person name="Tedersoo L."/>
            <person name="Vaario L.M."/>
            <person name="Yamada A."/>
            <person name="Yan M."/>
            <person name="Wang P."/>
            <person name="Xu J."/>
            <person name="Bruns T."/>
            <person name="Baldrian P."/>
            <person name="Vilgalys R."/>
            <person name="Dunand C."/>
            <person name="Henrissat B."/>
            <person name="Grigoriev I.V."/>
            <person name="Hibbett D."/>
            <person name="Nagy L.G."/>
            <person name="Martin F.M."/>
        </authorList>
    </citation>
    <scope>NUCLEOTIDE SEQUENCE</scope>
    <source>
        <strain evidence="2">UH-Tt-Lm1</strain>
    </source>
</reference>
<keyword evidence="1" id="KW-1133">Transmembrane helix</keyword>
<reference evidence="2" key="2">
    <citation type="submission" date="2020-11" db="EMBL/GenBank/DDBJ databases">
        <authorList>
            <consortium name="DOE Joint Genome Institute"/>
            <person name="Kuo A."/>
            <person name="Miyauchi S."/>
            <person name="Kiss E."/>
            <person name="Drula E."/>
            <person name="Kohler A."/>
            <person name="Sanchez-Garcia M."/>
            <person name="Andreopoulos B."/>
            <person name="Barry K.W."/>
            <person name="Bonito G."/>
            <person name="Buee M."/>
            <person name="Carver A."/>
            <person name="Chen C."/>
            <person name="Cichocki N."/>
            <person name="Clum A."/>
            <person name="Culley D."/>
            <person name="Crous P.W."/>
            <person name="Fauchery L."/>
            <person name="Girlanda M."/>
            <person name="Hayes R."/>
            <person name="Keri Z."/>
            <person name="Labutti K."/>
            <person name="Lipzen A."/>
            <person name="Lombard V."/>
            <person name="Magnuson J."/>
            <person name="Maillard F."/>
            <person name="Morin E."/>
            <person name="Murat C."/>
            <person name="Nolan M."/>
            <person name="Ohm R."/>
            <person name="Pangilinan J."/>
            <person name="Pereira M."/>
            <person name="Perotto S."/>
            <person name="Peter M."/>
            <person name="Riley R."/>
            <person name="Sitrit Y."/>
            <person name="Stielow B."/>
            <person name="Szollosi G."/>
            <person name="Zifcakova L."/>
            <person name="Stursova M."/>
            <person name="Spatafora J.W."/>
            <person name="Tedersoo L."/>
            <person name="Vaario L.-M."/>
            <person name="Yamada A."/>
            <person name="Yan M."/>
            <person name="Wang P."/>
            <person name="Xu J."/>
            <person name="Bruns T."/>
            <person name="Baldrian P."/>
            <person name="Vilgalys R."/>
            <person name="Henrissat B."/>
            <person name="Grigoriev I.V."/>
            <person name="Hibbett D."/>
            <person name="Nagy L.G."/>
            <person name="Martin F.M."/>
        </authorList>
    </citation>
    <scope>NUCLEOTIDE SEQUENCE</scope>
    <source>
        <strain evidence="2">UH-Tt-Lm1</strain>
    </source>
</reference>